<dbReference type="InterPro" id="IPR025840">
    <property type="entry name" value="7TM_transglut"/>
</dbReference>
<keyword evidence="4" id="KW-0436">Ligase</keyword>
<evidence type="ECO:0000256" key="1">
    <source>
        <dbReference type="PROSITE-ProRule" id="PRU00409"/>
    </source>
</evidence>
<gene>
    <name evidence="4" type="ORF">HSR6_1323</name>
</gene>
<evidence type="ECO:0000259" key="3">
    <source>
        <dbReference type="PROSITE" id="PS50975"/>
    </source>
</evidence>
<protein>
    <submittedName>
        <fullName evidence="4">Alpha-L-glutamate ligase</fullName>
    </submittedName>
</protein>
<feature type="transmembrane region" description="Helical" evidence="2">
    <location>
        <begin position="171"/>
        <end position="190"/>
    </location>
</feature>
<proteinExistence type="predicted"/>
<dbReference type="Gene3D" id="3.30.470.20">
    <property type="entry name" value="ATP-grasp fold, B domain"/>
    <property type="match status" value="1"/>
</dbReference>
<dbReference type="Proteomes" id="UP000186165">
    <property type="component" value="Chromosome"/>
</dbReference>
<reference evidence="5" key="1">
    <citation type="submission" date="2016-08" db="EMBL/GenBank/DDBJ databases">
        <title>Discovery of first anaerobic lithoheterotrophic haloarchae widely represented in hypersaline habitats.</title>
        <authorList>
            <person name="Sorokin D.Y."/>
            <person name="Kublanov I.V."/>
            <person name="Roman P."/>
            <person name="Sinninghe Damste J.S."/>
            <person name="Golyshin P.N."/>
            <person name="Rojo D."/>
            <person name="Ciordia S."/>
            <person name="Mena Md.C."/>
            <person name="Ferrer M."/>
            <person name="Smedile F."/>
            <person name="Messina E."/>
            <person name="La Cono V."/>
            <person name="Yakimov M.M."/>
        </authorList>
    </citation>
    <scope>NUCLEOTIDE SEQUENCE [LARGE SCALE GENOMIC DNA]</scope>
    <source>
        <strain evidence="5">HSR6</strain>
    </source>
</reference>
<accession>A0A1J1AC95</accession>
<feature type="transmembrane region" description="Helical" evidence="2">
    <location>
        <begin position="114"/>
        <end position="134"/>
    </location>
</feature>
<dbReference type="AlphaFoldDB" id="A0A1J1AC95"/>
<feature type="transmembrane region" description="Helical" evidence="2">
    <location>
        <begin position="59"/>
        <end position="77"/>
    </location>
</feature>
<dbReference type="InterPro" id="IPR039523">
    <property type="entry name" value="RimK-rel_E_lig_ATP-grasp"/>
</dbReference>
<keyword evidence="2" id="KW-1133">Transmembrane helix</keyword>
<keyword evidence="1" id="KW-0547">Nucleotide-binding</keyword>
<feature type="transmembrane region" description="Helical" evidence="2">
    <location>
        <begin position="35"/>
        <end position="54"/>
    </location>
</feature>
<feature type="domain" description="ATP-grasp" evidence="3">
    <location>
        <begin position="274"/>
        <end position="531"/>
    </location>
</feature>
<evidence type="ECO:0000313" key="4">
    <source>
        <dbReference type="EMBL" id="APE95766.1"/>
    </source>
</evidence>
<dbReference type="GO" id="GO:0018169">
    <property type="term" value="F:ribosomal S6-glutamic acid ligase activity"/>
    <property type="evidence" value="ECO:0007669"/>
    <property type="project" value="TreeGrafter"/>
</dbReference>
<feature type="transmembrane region" description="Helical" evidence="2">
    <location>
        <begin position="202"/>
        <end position="222"/>
    </location>
</feature>
<dbReference type="InterPro" id="IPR011761">
    <property type="entry name" value="ATP-grasp"/>
</dbReference>
<sequence length="555" mass="61214">MDSQQSRRLTFAGILLVFLVFALVLSWQFERLAPTVIENYVFLQLAVAATIIALFRSEVGFSTFGVFGPTIIAFAWIQVGPYWGLILITYLFVIAIAIRDLIEPLNLTTPHRVATVLLVVVFGLLVLGGVSHTQPTLPQFGYSLFFPAILTAWYGDRFVNELHDAGWVPVLERLLLTVVVISLAFTVVTYEPFMNWFARTPTAWILLVGINLYLGSVTTVRLSERLRFRNLLQKFEPNGNGWLAVLTLSVRNRDFVERYNPAQLLARLDKVVVKQLLHGLEIPTPATYAHLRSADDLDAVDSLLEDHAEFVVKPATSLGGEGILVVTGRREDGRFETSDGPLEGAEIRAHARDILEGRYEVAYESTGEAYLEALVHPAGILSETAGTGVPDVRVILLKGVPIMAMARLPTRESRGRANLHGGALAVGLDLETGHATGAFQQTRRRWLATHPDTGRPIDAIEIPDWEQVLTLASRAALTTHLGYAGVDVVFDREGPLVLEVNRRPGLGIQNATMDGLLRRLRYAEAHLEPLANEPAASRVRAGLEFARADWGGVPQ</sequence>
<dbReference type="GO" id="GO:0005524">
    <property type="term" value="F:ATP binding"/>
    <property type="evidence" value="ECO:0007669"/>
    <property type="project" value="UniProtKB-UniRule"/>
</dbReference>
<dbReference type="SUPFAM" id="SSF56059">
    <property type="entry name" value="Glutathione synthetase ATP-binding domain-like"/>
    <property type="match status" value="1"/>
</dbReference>
<keyword evidence="2" id="KW-0472">Membrane</keyword>
<dbReference type="EMBL" id="CP016804">
    <property type="protein sequence ID" value="APE95766.1"/>
    <property type="molecule type" value="Genomic_DNA"/>
</dbReference>
<name>A0A1J1AC95_9EURY</name>
<dbReference type="GO" id="GO:0046872">
    <property type="term" value="F:metal ion binding"/>
    <property type="evidence" value="ECO:0007669"/>
    <property type="project" value="InterPro"/>
</dbReference>
<dbReference type="GeneID" id="30417852"/>
<dbReference type="GO" id="GO:0005737">
    <property type="term" value="C:cytoplasm"/>
    <property type="evidence" value="ECO:0007669"/>
    <property type="project" value="TreeGrafter"/>
</dbReference>
<dbReference type="GO" id="GO:0009432">
    <property type="term" value="P:SOS response"/>
    <property type="evidence" value="ECO:0007669"/>
    <property type="project" value="TreeGrafter"/>
</dbReference>
<keyword evidence="1" id="KW-0067">ATP-binding</keyword>
<dbReference type="PROSITE" id="PS50975">
    <property type="entry name" value="ATP_GRASP"/>
    <property type="match status" value="1"/>
</dbReference>
<dbReference type="PANTHER" id="PTHR21621">
    <property type="entry name" value="RIBOSOMAL PROTEIN S6 MODIFICATION PROTEIN"/>
    <property type="match status" value="1"/>
</dbReference>
<keyword evidence="5" id="KW-1185">Reference proteome</keyword>
<evidence type="ECO:0000313" key="5">
    <source>
        <dbReference type="Proteomes" id="UP000186165"/>
    </source>
</evidence>
<organism evidence="4 5">
    <name type="scientific">Halodesulfurarchaeum formicicum</name>
    <dbReference type="NCBI Taxonomy" id="1873524"/>
    <lineage>
        <taxon>Archaea</taxon>
        <taxon>Methanobacteriati</taxon>
        <taxon>Methanobacteriota</taxon>
        <taxon>Stenosarchaea group</taxon>
        <taxon>Halobacteria</taxon>
        <taxon>Halobacteriales</taxon>
        <taxon>Halobacteriaceae</taxon>
        <taxon>Halodesulfurarchaeum</taxon>
    </lineage>
</organism>
<dbReference type="KEGG" id="hhsr:HSR6_1323"/>
<dbReference type="Pfam" id="PF14397">
    <property type="entry name" value="ATPgrasp_ST"/>
    <property type="match status" value="1"/>
</dbReference>
<dbReference type="PANTHER" id="PTHR21621:SF0">
    <property type="entry name" value="BETA-CITRYLGLUTAMATE SYNTHASE B-RELATED"/>
    <property type="match status" value="1"/>
</dbReference>
<dbReference type="Pfam" id="PF14402">
    <property type="entry name" value="7TM_transglut"/>
    <property type="match status" value="1"/>
</dbReference>
<feature type="transmembrane region" description="Helical" evidence="2">
    <location>
        <begin position="83"/>
        <end position="102"/>
    </location>
</feature>
<evidence type="ECO:0000256" key="2">
    <source>
        <dbReference type="SAM" id="Phobius"/>
    </source>
</evidence>
<dbReference type="OrthoDB" id="242577at2157"/>
<dbReference type="RefSeq" id="WP_071933170.1">
    <property type="nucleotide sequence ID" value="NZ_CP016804.1"/>
</dbReference>
<keyword evidence="2" id="KW-0812">Transmembrane</keyword>
<feature type="transmembrane region" description="Helical" evidence="2">
    <location>
        <begin position="9"/>
        <end position="29"/>
    </location>
</feature>
<feature type="transmembrane region" description="Helical" evidence="2">
    <location>
        <begin position="140"/>
        <end position="159"/>
    </location>
</feature>